<feature type="active site" evidence="6 7">
    <location>
        <position position="196"/>
    </location>
</feature>
<feature type="active site" evidence="6 7">
    <location>
        <position position="170"/>
    </location>
</feature>
<name>A0ABY6DHX6_9NEIS</name>
<feature type="domain" description="CheB-type methylesterase" evidence="10">
    <location>
        <begin position="158"/>
        <end position="350"/>
    </location>
</feature>
<dbReference type="SMART" id="SM00448">
    <property type="entry name" value="REC"/>
    <property type="match status" value="1"/>
</dbReference>
<evidence type="ECO:0000313" key="11">
    <source>
        <dbReference type="EMBL" id="UXY13955.1"/>
    </source>
</evidence>
<evidence type="ECO:0000256" key="8">
    <source>
        <dbReference type="PROSITE-ProRule" id="PRU00169"/>
    </source>
</evidence>
<feature type="modified residue" description="4-aspartylphosphate" evidence="6 8">
    <location>
        <position position="64"/>
    </location>
</feature>
<dbReference type="PANTHER" id="PTHR42872">
    <property type="entry name" value="PROTEIN-GLUTAMATE METHYLESTERASE/PROTEIN-GLUTAMINE GLUTAMINASE"/>
    <property type="match status" value="1"/>
</dbReference>
<dbReference type="PANTHER" id="PTHR42872:SF6">
    <property type="entry name" value="PROTEIN-GLUTAMATE METHYLESTERASE_PROTEIN-GLUTAMINE GLUTAMINASE"/>
    <property type="match status" value="1"/>
</dbReference>
<comment type="subcellular location">
    <subcellularLocation>
        <location evidence="6">Cytoplasm</location>
    </subcellularLocation>
</comment>
<dbReference type="PROSITE" id="PS50110">
    <property type="entry name" value="RESPONSE_REGULATORY"/>
    <property type="match status" value="1"/>
</dbReference>
<dbReference type="SUPFAM" id="SSF52738">
    <property type="entry name" value="Methylesterase CheB, C-terminal domain"/>
    <property type="match status" value="1"/>
</dbReference>
<evidence type="ECO:0000259" key="9">
    <source>
        <dbReference type="PROSITE" id="PS50110"/>
    </source>
</evidence>
<feature type="domain" description="Response regulatory" evidence="9">
    <location>
        <begin position="13"/>
        <end position="130"/>
    </location>
</feature>
<evidence type="ECO:0000313" key="12">
    <source>
        <dbReference type="Proteomes" id="UP001061302"/>
    </source>
</evidence>
<comment type="similarity">
    <text evidence="6">Belongs to the CheB family.</text>
</comment>
<dbReference type="InterPro" id="IPR035909">
    <property type="entry name" value="CheB_C"/>
</dbReference>
<dbReference type="Pfam" id="PF01339">
    <property type="entry name" value="CheB_methylest"/>
    <property type="match status" value="1"/>
</dbReference>
<dbReference type="EMBL" id="CP106753">
    <property type="protein sequence ID" value="UXY13955.1"/>
    <property type="molecule type" value="Genomic_DNA"/>
</dbReference>
<dbReference type="InterPro" id="IPR008248">
    <property type="entry name" value="CheB-like"/>
</dbReference>
<dbReference type="GO" id="GO:0008168">
    <property type="term" value="F:methyltransferase activity"/>
    <property type="evidence" value="ECO:0007669"/>
    <property type="project" value="UniProtKB-KW"/>
</dbReference>
<evidence type="ECO:0000256" key="3">
    <source>
        <dbReference type="ARBA" id="ARBA00022553"/>
    </source>
</evidence>
<dbReference type="NCBIfam" id="NF001965">
    <property type="entry name" value="PRK00742.1"/>
    <property type="match status" value="1"/>
</dbReference>
<dbReference type="PROSITE" id="PS50122">
    <property type="entry name" value="CHEB"/>
    <property type="match status" value="1"/>
</dbReference>
<dbReference type="Gene3D" id="3.40.50.180">
    <property type="entry name" value="Methylesterase CheB, C-terminal domain"/>
    <property type="match status" value="1"/>
</dbReference>
<keyword evidence="1 6" id="KW-0963">Cytoplasm</keyword>
<gene>
    <name evidence="6 11" type="primary">cheB</name>
    <name evidence="11" type="ORF">N8I74_11545</name>
</gene>
<dbReference type="Pfam" id="PF00072">
    <property type="entry name" value="Response_reg"/>
    <property type="match status" value="1"/>
</dbReference>
<dbReference type="SUPFAM" id="SSF52172">
    <property type="entry name" value="CheY-like"/>
    <property type="match status" value="1"/>
</dbReference>
<keyword evidence="3 6" id="KW-0597">Phosphoprotein</keyword>
<dbReference type="Gene3D" id="3.40.50.2300">
    <property type="match status" value="1"/>
</dbReference>
<dbReference type="CDD" id="cd16432">
    <property type="entry name" value="CheB_Rec"/>
    <property type="match status" value="1"/>
</dbReference>
<evidence type="ECO:0000256" key="6">
    <source>
        <dbReference type="HAMAP-Rule" id="MF_00099"/>
    </source>
</evidence>
<dbReference type="GO" id="GO:0032259">
    <property type="term" value="P:methylation"/>
    <property type="evidence" value="ECO:0007669"/>
    <property type="project" value="UniProtKB-KW"/>
</dbReference>
<keyword evidence="12" id="KW-1185">Reference proteome</keyword>
<protein>
    <recommendedName>
        <fullName evidence="6">Protein-glutamate methylesterase/protein-glutamine glutaminase</fullName>
        <ecNumber evidence="6">3.1.1.61</ecNumber>
        <ecNumber evidence="6">3.5.1.44</ecNumber>
    </recommendedName>
</protein>
<proteinExistence type="inferred from homology"/>
<evidence type="ECO:0000256" key="7">
    <source>
        <dbReference type="PROSITE-ProRule" id="PRU00050"/>
    </source>
</evidence>
<dbReference type="InterPro" id="IPR001789">
    <property type="entry name" value="Sig_transdc_resp-reg_receiver"/>
</dbReference>
<comment type="domain">
    <text evidence="6">Contains a C-terminal catalytic domain, and an N-terminal region which modulates catalytic activity.</text>
</comment>
<dbReference type="EC" id="3.1.1.61" evidence="6"/>
<evidence type="ECO:0000256" key="5">
    <source>
        <dbReference type="ARBA" id="ARBA00048267"/>
    </source>
</evidence>
<keyword evidence="11" id="KW-0489">Methyltransferase</keyword>
<dbReference type="HAMAP" id="MF_00099">
    <property type="entry name" value="CheB_chemtxs"/>
    <property type="match status" value="1"/>
</dbReference>
<sequence length="351" mass="36594">MSTSSERAGKCIRVLIVDDSAAYRGLLGKLLARHPQFILVGEAASAAEARAAIKALHPDVLTLDVEMPGMSGLVFLEHLMRLHPLPVVMVSAAARQNADVILSAMALGAVDFVLKPDGADAAVLAEFERRLVATLRVAAFAQPRRAAVSPLPAALACPARPDRLIAVGASTGGTEAIRALLCGLGAHSPPVLVVQHLPDSFVPAFIDRLDRACALRVRAAVEDEVLRPGHVYLSPGDVHLAVARQDGQLVVRLLDCDRVNFHRPAVDVLFQSVACTAAPCAIGVLLTGMGKDGAAGLAAIRTGGGYAIAQSERSCVVFGMPREAILLDAVDAILDLQDIPAALAQLIAAPG</sequence>
<evidence type="ECO:0000256" key="2">
    <source>
        <dbReference type="ARBA" id="ARBA00022500"/>
    </source>
</evidence>
<keyword evidence="2 6" id="KW-0145">Chemotaxis</keyword>
<keyword evidence="4 6" id="KW-0378">Hydrolase</keyword>
<comment type="catalytic activity">
    <reaction evidence="6">
        <text>L-glutaminyl-[protein] + H2O = L-glutamyl-[protein] + NH4(+)</text>
        <dbReference type="Rhea" id="RHEA:16441"/>
        <dbReference type="Rhea" id="RHEA-COMP:10207"/>
        <dbReference type="Rhea" id="RHEA-COMP:10208"/>
        <dbReference type="ChEBI" id="CHEBI:15377"/>
        <dbReference type="ChEBI" id="CHEBI:28938"/>
        <dbReference type="ChEBI" id="CHEBI:29973"/>
        <dbReference type="ChEBI" id="CHEBI:30011"/>
        <dbReference type="EC" id="3.5.1.44"/>
    </reaction>
</comment>
<feature type="active site" evidence="6 7">
    <location>
        <position position="292"/>
    </location>
</feature>
<dbReference type="GO" id="GO:0008984">
    <property type="term" value="F:protein-glutamate methylesterase activity"/>
    <property type="evidence" value="ECO:0007669"/>
    <property type="project" value="UniProtKB-EC"/>
</dbReference>
<dbReference type="InterPro" id="IPR011006">
    <property type="entry name" value="CheY-like_superfamily"/>
</dbReference>
<dbReference type="EC" id="3.5.1.44" evidence="6"/>
<comment type="catalytic activity">
    <reaction evidence="5 6">
        <text>[protein]-L-glutamate 5-O-methyl ester + H2O = L-glutamyl-[protein] + methanol + H(+)</text>
        <dbReference type="Rhea" id="RHEA:23236"/>
        <dbReference type="Rhea" id="RHEA-COMP:10208"/>
        <dbReference type="Rhea" id="RHEA-COMP:10311"/>
        <dbReference type="ChEBI" id="CHEBI:15377"/>
        <dbReference type="ChEBI" id="CHEBI:15378"/>
        <dbReference type="ChEBI" id="CHEBI:17790"/>
        <dbReference type="ChEBI" id="CHEBI:29973"/>
        <dbReference type="ChEBI" id="CHEBI:82795"/>
        <dbReference type="EC" id="3.1.1.61"/>
    </reaction>
</comment>
<evidence type="ECO:0000259" key="10">
    <source>
        <dbReference type="PROSITE" id="PS50122"/>
    </source>
</evidence>
<comment type="function">
    <text evidence="6">Involved in chemotaxis. Part of a chemotaxis signal transduction system that modulates chemotaxis in response to various stimuli. Catalyzes the demethylation of specific methylglutamate residues introduced into the chemoreceptors (methyl-accepting chemotaxis proteins or MCP) by CheR. Also mediates the irreversible deamidation of specific glutamine residues to glutamic acid.</text>
</comment>
<evidence type="ECO:0000256" key="1">
    <source>
        <dbReference type="ARBA" id="ARBA00022490"/>
    </source>
</evidence>
<evidence type="ECO:0000256" key="4">
    <source>
        <dbReference type="ARBA" id="ARBA00022801"/>
    </source>
</evidence>
<dbReference type="InterPro" id="IPR000673">
    <property type="entry name" value="Sig_transdc_resp-reg_Me-estase"/>
</dbReference>
<dbReference type="PIRSF" id="PIRSF000876">
    <property type="entry name" value="RR_chemtxs_CheB"/>
    <property type="match status" value="1"/>
</dbReference>
<organism evidence="11 12">
    <name type="scientific">Chitiniphilus purpureus</name>
    <dbReference type="NCBI Taxonomy" id="2981137"/>
    <lineage>
        <taxon>Bacteria</taxon>
        <taxon>Pseudomonadati</taxon>
        <taxon>Pseudomonadota</taxon>
        <taxon>Betaproteobacteria</taxon>
        <taxon>Neisseriales</taxon>
        <taxon>Chitinibacteraceae</taxon>
        <taxon>Chitiniphilus</taxon>
    </lineage>
</organism>
<dbReference type="Proteomes" id="UP001061302">
    <property type="component" value="Chromosome"/>
</dbReference>
<keyword evidence="11" id="KW-0808">Transferase</keyword>
<reference evidence="11" key="1">
    <citation type="submission" date="2022-10" db="EMBL/GenBank/DDBJ databases">
        <title>Chitiniphilus purpureus sp. nov., a novel chitin-degrading bacterium isolated from crawfish pond sediment.</title>
        <authorList>
            <person name="Li K."/>
        </authorList>
    </citation>
    <scope>NUCLEOTIDE SEQUENCE</scope>
    <source>
        <strain evidence="11">CD1</strain>
    </source>
</reference>
<accession>A0ABY6DHX6</accession>
<comment type="PTM">
    <text evidence="6">Phosphorylated by CheA. Phosphorylation of the N-terminal regulatory domain activates the methylesterase activity.</text>
</comment>
<dbReference type="CDD" id="cd17541">
    <property type="entry name" value="REC_CheB-like"/>
    <property type="match status" value="1"/>
</dbReference>
<dbReference type="RefSeq" id="WP_263123253.1">
    <property type="nucleotide sequence ID" value="NZ_CP106753.1"/>
</dbReference>